<feature type="region of interest" description="Disordered" evidence="3">
    <location>
        <begin position="407"/>
        <end position="450"/>
    </location>
</feature>
<organism evidence="4 5">
    <name type="scientific">Streptomyces fildesensis</name>
    <dbReference type="NCBI Taxonomy" id="375757"/>
    <lineage>
        <taxon>Bacteria</taxon>
        <taxon>Bacillati</taxon>
        <taxon>Actinomycetota</taxon>
        <taxon>Actinomycetes</taxon>
        <taxon>Kitasatosporales</taxon>
        <taxon>Streptomycetaceae</taxon>
        <taxon>Streptomyces</taxon>
    </lineage>
</organism>
<dbReference type="InterPro" id="IPR030904">
    <property type="entry name" value="CypX"/>
</dbReference>
<comment type="similarity">
    <text evidence="1 2">Belongs to the cytochrome P450 family.</text>
</comment>
<accession>A0ABW8C408</accession>
<dbReference type="InterPro" id="IPR017972">
    <property type="entry name" value="Cyt_P450_CS"/>
</dbReference>
<comment type="caution">
    <text evidence="4">The sequence shown here is derived from an EMBL/GenBank/DDBJ whole genome shotgun (WGS) entry which is preliminary data.</text>
</comment>
<dbReference type="InterPro" id="IPR002397">
    <property type="entry name" value="Cyt_P450_B"/>
</dbReference>
<dbReference type="SUPFAM" id="SSF48264">
    <property type="entry name" value="Cytochrome P450"/>
    <property type="match status" value="1"/>
</dbReference>
<keyword evidence="2" id="KW-0479">Metal-binding</keyword>
<keyword evidence="2" id="KW-0408">Iron</keyword>
<dbReference type="PRINTS" id="PR00359">
    <property type="entry name" value="BP450"/>
</dbReference>
<sequence>MVDPRFSVLSEDFAADPYRYFAGLRDRSPVHYEPAIDSYFLSRHRDVKRVLTDHEAFTTETLQVRAEPVMRGPVLAQMTGAEHTAKRKIVVRGFTGQALQEQTRAVHADAAELVAPFLSRGRMDLVNDFGRPFAVYVTLDVLGLDKHDWQQVSGWLNGVGEFITSMGLTPERRRHCLDCAEQLEAYLAPVIEQRRRHPGEDLISKLCTAGSDGIAMSDRDVTALVINVLVAAVEPADKTLGLLFKHLIDHPEQLAQVRQDPALLPAAIAETLRYTPPVQLVPRQAEQDAVFASTVVPAGATVFCMIGAANRDPEAFSAPDTFDIHRQDLGTDRSFTAAAQHLAFGTGLHQCVGAAFARAEIETVAALLLPLLDQVRYSPGFRYRETGLYTRGPAALSLDFTPVHEGAPAVAEPSPPSCPLQGRPAPYPPLFQESGPAVHTTTTPTGREQR</sequence>
<evidence type="ECO:0000256" key="3">
    <source>
        <dbReference type="SAM" id="MobiDB-lite"/>
    </source>
</evidence>
<name>A0ABW8C408_9ACTN</name>
<keyword evidence="2" id="KW-0349">Heme</keyword>
<dbReference type="PROSITE" id="PS00086">
    <property type="entry name" value="CYTOCHROME_P450"/>
    <property type="match status" value="1"/>
</dbReference>
<dbReference type="PRINTS" id="PR00385">
    <property type="entry name" value="P450"/>
</dbReference>
<evidence type="ECO:0000256" key="1">
    <source>
        <dbReference type="ARBA" id="ARBA00010617"/>
    </source>
</evidence>
<reference evidence="4 5" key="1">
    <citation type="submission" date="2024-10" db="EMBL/GenBank/DDBJ databases">
        <title>The Natural Products Discovery Center: Release of the First 8490 Sequenced Strains for Exploring Actinobacteria Biosynthetic Diversity.</title>
        <authorList>
            <person name="Kalkreuter E."/>
            <person name="Kautsar S.A."/>
            <person name="Yang D."/>
            <person name="Bader C.D."/>
            <person name="Teijaro C.N."/>
            <person name="Fluegel L."/>
            <person name="Davis C.M."/>
            <person name="Simpson J.R."/>
            <person name="Lauterbach L."/>
            <person name="Steele A.D."/>
            <person name="Gui C."/>
            <person name="Meng S."/>
            <person name="Li G."/>
            <person name="Viehrig K."/>
            <person name="Ye F."/>
            <person name="Su P."/>
            <person name="Kiefer A.F."/>
            <person name="Nichols A."/>
            <person name="Cepeda A.J."/>
            <person name="Yan W."/>
            <person name="Fan B."/>
            <person name="Jiang Y."/>
            <person name="Adhikari A."/>
            <person name="Zheng C.-J."/>
            <person name="Schuster L."/>
            <person name="Cowan T.M."/>
            <person name="Smanski M.J."/>
            <person name="Chevrette M.G."/>
            <person name="De Carvalho L.P.S."/>
            <person name="Shen B."/>
        </authorList>
    </citation>
    <scope>NUCLEOTIDE SEQUENCE [LARGE SCALE GENOMIC DNA]</scope>
    <source>
        <strain evidence="4 5">NPDC053399</strain>
    </source>
</reference>
<proteinExistence type="inferred from homology"/>
<dbReference type="InterPro" id="IPR001128">
    <property type="entry name" value="Cyt_P450"/>
</dbReference>
<dbReference type="PANTHER" id="PTHR46696">
    <property type="entry name" value="P450, PUTATIVE (EUROFUNG)-RELATED"/>
    <property type="match status" value="1"/>
</dbReference>
<dbReference type="InterPro" id="IPR036396">
    <property type="entry name" value="Cyt_P450_sf"/>
</dbReference>
<dbReference type="RefSeq" id="WP_399646472.1">
    <property type="nucleotide sequence ID" value="NZ_JBITYG010000002.1"/>
</dbReference>
<dbReference type="PANTHER" id="PTHR46696:SF3">
    <property type="entry name" value="PULCHERRIMINIC ACID SYNTHASE"/>
    <property type="match status" value="1"/>
</dbReference>
<dbReference type="Pfam" id="PF00067">
    <property type="entry name" value="p450"/>
    <property type="match status" value="1"/>
</dbReference>
<dbReference type="NCBIfam" id="TIGR04538">
    <property type="entry name" value="P450_cycloAA_1"/>
    <property type="match status" value="1"/>
</dbReference>
<gene>
    <name evidence="4" type="ORF">ACIGXA_09845</name>
</gene>
<evidence type="ECO:0000313" key="5">
    <source>
        <dbReference type="Proteomes" id="UP001614394"/>
    </source>
</evidence>
<feature type="compositionally biased region" description="Polar residues" evidence="3">
    <location>
        <begin position="439"/>
        <end position="450"/>
    </location>
</feature>
<evidence type="ECO:0000313" key="4">
    <source>
        <dbReference type="EMBL" id="MFI9100818.1"/>
    </source>
</evidence>
<protein>
    <submittedName>
        <fullName evidence="4">Cytochrome P450, cyclodipeptide synthase-associated</fullName>
    </submittedName>
</protein>
<keyword evidence="2" id="KW-0503">Monooxygenase</keyword>
<keyword evidence="2" id="KW-0560">Oxidoreductase</keyword>
<dbReference type="Proteomes" id="UP001614394">
    <property type="component" value="Unassembled WGS sequence"/>
</dbReference>
<dbReference type="EMBL" id="JBITYG010000002">
    <property type="protein sequence ID" value="MFI9100818.1"/>
    <property type="molecule type" value="Genomic_DNA"/>
</dbReference>
<evidence type="ECO:0000256" key="2">
    <source>
        <dbReference type="RuleBase" id="RU000461"/>
    </source>
</evidence>
<keyword evidence="5" id="KW-1185">Reference proteome</keyword>
<dbReference type="Gene3D" id="1.10.630.10">
    <property type="entry name" value="Cytochrome P450"/>
    <property type="match status" value="1"/>
</dbReference>